<dbReference type="AlphaFoldDB" id="K5X3E3"/>
<feature type="non-terminal residue" evidence="7">
    <location>
        <position position="1"/>
    </location>
</feature>
<dbReference type="EMBL" id="JH930471">
    <property type="protein sequence ID" value="EKM57302.1"/>
    <property type="molecule type" value="Genomic_DNA"/>
</dbReference>
<sequence length="58" mass="6201">ATAVEFEYGGQVHKVSARKEVIVSAGHSPQVLEFSGVDDRKILEPLGIIIQLDLPSVG</sequence>
<comment type="similarity">
    <text evidence="2">Belongs to the GMC oxidoreductase family.</text>
</comment>
<keyword evidence="4" id="KW-0732">Signal</keyword>
<evidence type="ECO:0000256" key="5">
    <source>
        <dbReference type="ARBA" id="ARBA00022827"/>
    </source>
</evidence>
<dbReference type="RefSeq" id="XP_007394071.1">
    <property type="nucleotide sequence ID" value="XM_007394009.1"/>
</dbReference>
<proteinExistence type="inferred from homology"/>
<name>K5X3E3_PHACS</name>
<dbReference type="InterPro" id="IPR036188">
    <property type="entry name" value="FAD/NAD-bd_sf"/>
</dbReference>
<feature type="non-terminal residue" evidence="7">
    <location>
        <position position="58"/>
    </location>
</feature>
<dbReference type="SUPFAM" id="SSF51905">
    <property type="entry name" value="FAD/NAD(P)-binding domain"/>
    <property type="match status" value="1"/>
</dbReference>
<evidence type="ECO:0000256" key="1">
    <source>
        <dbReference type="ARBA" id="ARBA00001974"/>
    </source>
</evidence>
<keyword evidence="8" id="KW-1185">Reference proteome</keyword>
<evidence type="ECO:0000313" key="8">
    <source>
        <dbReference type="Proteomes" id="UP000008370"/>
    </source>
</evidence>
<dbReference type="GO" id="GO:0016491">
    <property type="term" value="F:oxidoreductase activity"/>
    <property type="evidence" value="ECO:0007669"/>
    <property type="project" value="UniProtKB-KW"/>
</dbReference>
<keyword evidence="5" id="KW-0274">FAD</keyword>
<dbReference type="PANTHER" id="PTHR11552:SF201">
    <property type="entry name" value="GLUCOSE-METHANOL-CHOLINE OXIDOREDUCTASE N-TERMINAL DOMAIN-CONTAINING PROTEIN"/>
    <property type="match status" value="1"/>
</dbReference>
<evidence type="ECO:0000256" key="2">
    <source>
        <dbReference type="ARBA" id="ARBA00010790"/>
    </source>
</evidence>
<evidence type="ECO:0000313" key="7">
    <source>
        <dbReference type="EMBL" id="EKM57302.1"/>
    </source>
</evidence>
<organism evidence="7 8">
    <name type="scientific">Phanerochaete carnosa (strain HHB-10118-sp)</name>
    <name type="common">White-rot fungus</name>
    <name type="synonym">Peniophora carnosa</name>
    <dbReference type="NCBI Taxonomy" id="650164"/>
    <lineage>
        <taxon>Eukaryota</taxon>
        <taxon>Fungi</taxon>
        <taxon>Dikarya</taxon>
        <taxon>Basidiomycota</taxon>
        <taxon>Agaricomycotina</taxon>
        <taxon>Agaricomycetes</taxon>
        <taxon>Polyporales</taxon>
        <taxon>Phanerochaetaceae</taxon>
        <taxon>Phanerochaete</taxon>
    </lineage>
</organism>
<dbReference type="Gene3D" id="3.50.50.60">
    <property type="entry name" value="FAD/NAD(P)-binding domain"/>
    <property type="match status" value="1"/>
</dbReference>
<keyword evidence="6" id="KW-0560">Oxidoreductase</keyword>
<dbReference type="OrthoDB" id="3268858at2759"/>
<protein>
    <submittedName>
        <fullName evidence="7">Uncharacterized protein</fullName>
    </submittedName>
</protein>
<dbReference type="Proteomes" id="UP000008370">
    <property type="component" value="Unassembled WGS sequence"/>
</dbReference>
<comment type="cofactor">
    <cofactor evidence="1">
        <name>FAD</name>
        <dbReference type="ChEBI" id="CHEBI:57692"/>
    </cofactor>
</comment>
<dbReference type="GeneID" id="18919890"/>
<keyword evidence="3" id="KW-0285">Flavoprotein</keyword>
<dbReference type="InterPro" id="IPR012132">
    <property type="entry name" value="GMC_OxRdtase"/>
</dbReference>
<dbReference type="InParanoid" id="K5X3E3"/>
<evidence type="ECO:0000256" key="3">
    <source>
        <dbReference type="ARBA" id="ARBA00022630"/>
    </source>
</evidence>
<accession>K5X3E3</accession>
<evidence type="ECO:0000256" key="6">
    <source>
        <dbReference type="ARBA" id="ARBA00023002"/>
    </source>
</evidence>
<reference evidence="7 8" key="1">
    <citation type="journal article" date="2012" name="BMC Genomics">
        <title>Comparative genomics of the white-rot fungi, Phanerochaete carnosa and P. chrysosporium, to elucidate the genetic basis of the distinct wood types they colonize.</title>
        <authorList>
            <person name="Suzuki H."/>
            <person name="MacDonald J."/>
            <person name="Syed K."/>
            <person name="Salamov A."/>
            <person name="Hori C."/>
            <person name="Aerts A."/>
            <person name="Henrissat B."/>
            <person name="Wiebenga A."/>
            <person name="vanKuyk P.A."/>
            <person name="Barry K."/>
            <person name="Lindquist E."/>
            <person name="LaButti K."/>
            <person name="Lapidus A."/>
            <person name="Lucas S."/>
            <person name="Coutinho P."/>
            <person name="Gong Y."/>
            <person name="Samejima M."/>
            <person name="Mahadevan R."/>
            <person name="Abou-Zaid M."/>
            <person name="de Vries R.P."/>
            <person name="Igarashi K."/>
            <person name="Yadav J.S."/>
            <person name="Grigoriev I.V."/>
            <person name="Master E.R."/>
        </authorList>
    </citation>
    <scope>NUCLEOTIDE SEQUENCE [LARGE SCALE GENOMIC DNA]</scope>
    <source>
        <strain evidence="7 8">HHB-10118-sp</strain>
    </source>
</reference>
<dbReference type="GO" id="GO:0050660">
    <property type="term" value="F:flavin adenine dinucleotide binding"/>
    <property type="evidence" value="ECO:0007669"/>
    <property type="project" value="InterPro"/>
</dbReference>
<dbReference type="HOGENOM" id="CLU_2984611_0_0_1"/>
<dbReference type="KEGG" id="pco:PHACADRAFT_46334"/>
<gene>
    <name evidence="7" type="ORF">PHACADRAFT_46334</name>
</gene>
<evidence type="ECO:0000256" key="4">
    <source>
        <dbReference type="ARBA" id="ARBA00022729"/>
    </source>
</evidence>
<dbReference type="PANTHER" id="PTHR11552">
    <property type="entry name" value="GLUCOSE-METHANOL-CHOLINE GMC OXIDOREDUCTASE"/>
    <property type="match status" value="1"/>
</dbReference>